<evidence type="ECO:0000313" key="3">
    <source>
        <dbReference type="Proteomes" id="UP000774570"/>
    </source>
</evidence>
<dbReference type="PANTHER" id="PTHR35525">
    <property type="entry name" value="BLL6575 PROTEIN"/>
    <property type="match status" value="1"/>
</dbReference>
<dbReference type="Pfam" id="PF07336">
    <property type="entry name" value="ABATE"/>
    <property type="match status" value="1"/>
</dbReference>
<dbReference type="Pfam" id="PF11706">
    <property type="entry name" value="zf-CGNR"/>
    <property type="match status" value="1"/>
</dbReference>
<dbReference type="PANTHER" id="PTHR35525:SF3">
    <property type="entry name" value="BLL6575 PROTEIN"/>
    <property type="match status" value="1"/>
</dbReference>
<organism evidence="2 3">
    <name type="scientific">Actinomadura parmotrematis</name>
    <dbReference type="NCBI Taxonomy" id="2864039"/>
    <lineage>
        <taxon>Bacteria</taxon>
        <taxon>Bacillati</taxon>
        <taxon>Actinomycetota</taxon>
        <taxon>Actinomycetes</taxon>
        <taxon>Streptosporangiales</taxon>
        <taxon>Thermomonosporaceae</taxon>
        <taxon>Actinomadura</taxon>
    </lineage>
</organism>
<sequence>MIESTAALLLRDFVNTLDVELGADDLAAPARLAEWLAGRGLVPPGTGADAADLDRAVALREGLRAAMLGHHGPAAAPPAELDGALAALPLRVSLAGGAPALLPAGTGASAGLARIAAAIPATVGEGTWPRLKACPEHTCMWAFLDTSKNRSRTWCSMRVCGNRTKTRAYRARHRPAPDGATP</sequence>
<dbReference type="SUPFAM" id="SSF160904">
    <property type="entry name" value="Jann2411-like"/>
    <property type="match status" value="1"/>
</dbReference>
<keyword evidence="3" id="KW-1185">Reference proteome</keyword>
<dbReference type="InterPro" id="IPR010852">
    <property type="entry name" value="ABATE"/>
</dbReference>
<gene>
    <name evidence="2" type="ORF">K1Y72_14735</name>
</gene>
<reference evidence="2 3" key="1">
    <citation type="submission" date="2021-07" db="EMBL/GenBank/DDBJ databases">
        <title>Actinomadura sp. PM05-2 isolated from lichen.</title>
        <authorList>
            <person name="Somphong A."/>
            <person name="Phongsopitanun W."/>
            <person name="Tanasupawat S."/>
            <person name="Peongsungnone V."/>
        </authorList>
    </citation>
    <scope>NUCLEOTIDE SEQUENCE [LARGE SCALE GENOMIC DNA]</scope>
    <source>
        <strain evidence="2 3">PM05-2</strain>
    </source>
</reference>
<dbReference type="Proteomes" id="UP000774570">
    <property type="component" value="Unassembled WGS sequence"/>
</dbReference>
<dbReference type="Gene3D" id="1.10.3300.10">
    <property type="entry name" value="Jann2411-like domain"/>
    <property type="match status" value="1"/>
</dbReference>
<name>A0ABS7FTW8_9ACTN</name>
<feature type="domain" description="Zinc finger CGNR" evidence="1">
    <location>
        <begin position="130"/>
        <end position="173"/>
    </location>
</feature>
<accession>A0ABS7FTW8</accession>
<dbReference type="InterPro" id="IPR021005">
    <property type="entry name" value="Znf_CGNR"/>
</dbReference>
<protein>
    <submittedName>
        <fullName evidence="2">CGNR zinc finger domain-containing protein</fullName>
    </submittedName>
</protein>
<proteinExistence type="predicted"/>
<dbReference type="EMBL" id="JAIBOA010000008">
    <property type="protein sequence ID" value="MBW8483640.1"/>
    <property type="molecule type" value="Genomic_DNA"/>
</dbReference>
<evidence type="ECO:0000313" key="2">
    <source>
        <dbReference type="EMBL" id="MBW8483640.1"/>
    </source>
</evidence>
<evidence type="ECO:0000259" key="1">
    <source>
        <dbReference type="Pfam" id="PF11706"/>
    </source>
</evidence>
<dbReference type="RefSeq" id="WP_220166864.1">
    <property type="nucleotide sequence ID" value="NZ_JAIBOA010000008.1"/>
</dbReference>
<comment type="caution">
    <text evidence="2">The sequence shown here is derived from an EMBL/GenBank/DDBJ whole genome shotgun (WGS) entry which is preliminary data.</text>
</comment>
<dbReference type="InterPro" id="IPR023286">
    <property type="entry name" value="ABATE_dom_sf"/>
</dbReference>